<proteinExistence type="predicted"/>
<evidence type="ECO:0000313" key="5">
    <source>
        <dbReference type="EMBL" id="CAF0901868.1"/>
    </source>
</evidence>
<name>A0A8S2D806_9BILA</name>
<keyword evidence="1" id="KW-0479">Metal-binding</keyword>
<dbReference type="GO" id="GO:0008270">
    <property type="term" value="F:zinc ion binding"/>
    <property type="evidence" value="ECO:0007669"/>
    <property type="project" value="UniProtKB-KW"/>
</dbReference>
<reference evidence="5" key="1">
    <citation type="submission" date="2021-02" db="EMBL/GenBank/DDBJ databases">
        <authorList>
            <person name="Nowell W R."/>
        </authorList>
    </citation>
    <scope>NUCLEOTIDE SEQUENCE</scope>
</reference>
<evidence type="ECO:0000259" key="4">
    <source>
        <dbReference type="Pfam" id="PF04500"/>
    </source>
</evidence>
<accession>A0A8S2D806</accession>
<dbReference type="Proteomes" id="UP000682733">
    <property type="component" value="Unassembled WGS sequence"/>
</dbReference>
<organism evidence="5 7">
    <name type="scientific">Didymodactylos carnosus</name>
    <dbReference type="NCBI Taxonomy" id="1234261"/>
    <lineage>
        <taxon>Eukaryota</taxon>
        <taxon>Metazoa</taxon>
        <taxon>Spiralia</taxon>
        <taxon>Gnathifera</taxon>
        <taxon>Rotifera</taxon>
        <taxon>Eurotatoria</taxon>
        <taxon>Bdelloidea</taxon>
        <taxon>Philodinida</taxon>
        <taxon>Philodinidae</taxon>
        <taxon>Didymodactylos</taxon>
    </lineage>
</organism>
<keyword evidence="2" id="KW-0863">Zinc-finger</keyword>
<dbReference type="AlphaFoldDB" id="A0A8S2D806"/>
<dbReference type="EMBL" id="CAJNOK010003455">
    <property type="protein sequence ID" value="CAF0901868.1"/>
    <property type="molecule type" value="Genomic_DNA"/>
</dbReference>
<dbReference type="Proteomes" id="UP000677228">
    <property type="component" value="Unassembled WGS sequence"/>
</dbReference>
<comment type="caution">
    <text evidence="5">The sequence shown here is derived from an EMBL/GenBank/DDBJ whole genome shotgun (WGS) entry which is preliminary data.</text>
</comment>
<feature type="domain" description="FLYWCH-type" evidence="4">
    <location>
        <begin position="30"/>
        <end position="87"/>
    </location>
</feature>
<evidence type="ECO:0000256" key="2">
    <source>
        <dbReference type="ARBA" id="ARBA00022771"/>
    </source>
</evidence>
<dbReference type="InterPro" id="IPR007588">
    <property type="entry name" value="Znf_FLYWCH"/>
</dbReference>
<dbReference type="Gene3D" id="2.20.25.240">
    <property type="match status" value="1"/>
</dbReference>
<sequence length="261" mass="30034">MSYNKRYIPIKAVPLPVQFTIKTIMSITISKTSKNAPLLIHNGFSYIIDRRNDEKIFWKCEHARKYACHGRLHTDLSNVFIKTVGEHENHTGNPRSGPIRQYYERLQGESQQNQTNPHNILTQTNIGVPDEVRIQLTSNENLKRNIRRWRQEDNAVSTPIDINFPIIPNKYHRTTRDTIFFRKDTGPGSNRLLIFFTDEQQNIMENATSHAPSGLCDNYSYMEGEGEGEGFCICATDNVMTIVLKNASMVNSFNNFFCQNA</sequence>
<dbReference type="EMBL" id="CAJOBA010003457">
    <property type="protein sequence ID" value="CAF3682447.1"/>
    <property type="molecule type" value="Genomic_DNA"/>
</dbReference>
<evidence type="ECO:0000313" key="6">
    <source>
        <dbReference type="EMBL" id="CAF3682447.1"/>
    </source>
</evidence>
<protein>
    <recommendedName>
        <fullName evidence="4">FLYWCH-type domain-containing protein</fullName>
    </recommendedName>
</protein>
<evidence type="ECO:0000313" key="7">
    <source>
        <dbReference type="Proteomes" id="UP000677228"/>
    </source>
</evidence>
<gene>
    <name evidence="5" type="ORF">OVA965_LOCUS9665</name>
    <name evidence="6" type="ORF">TMI583_LOCUS9663</name>
</gene>
<evidence type="ECO:0000256" key="3">
    <source>
        <dbReference type="ARBA" id="ARBA00022833"/>
    </source>
</evidence>
<dbReference type="Pfam" id="PF04500">
    <property type="entry name" value="FLYWCH"/>
    <property type="match status" value="1"/>
</dbReference>
<keyword evidence="3" id="KW-0862">Zinc</keyword>
<evidence type="ECO:0000256" key="1">
    <source>
        <dbReference type="ARBA" id="ARBA00022723"/>
    </source>
</evidence>